<dbReference type="EMBL" id="JAHLQT010020923">
    <property type="protein sequence ID" value="KAG7168064.1"/>
    <property type="molecule type" value="Genomic_DNA"/>
</dbReference>
<keyword evidence="2" id="KW-0677">Repeat</keyword>
<sequence length="347" mass="36356">MSSEAFSHLKWSKTSASSPLKILAQVSEVEKTLDMIPCGPLYGIVGAAEPLLVFAVQHHAAICVLAVGVSAQVGHSGIVRPDGVNTQFSHAFADDIALVGPSGIVTKSGQNVQLTSDLHFVPRAKRSAGMVSAKGNIGHSGILRADGTTDLFSHDLAHDILLIGPSGVVTKSGRNLQLTDDLRIVNPRFRRSAGMVSAKGNIGHSGILRADGTTDLFSHDLAHDILLIGPSGVVTKSGRNLQLTDDLRIVNPRTKRSVPLVGPSGMITAEGIPIQFSKPGTTILLDGPSGYVMSDGTLVQKRSKRHLVGESGIITSDGQQIQLEHGVKVVLAGPSGILLSNGKNIQL</sequence>
<keyword evidence="4" id="KW-1185">Reference proteome</keyword>
<protein>
    <submittedName>
        <fullName evidence="3">Cuticle protein</fullName>
    </submittedName>
</protein>
<name>A0A8J5MYQ0_HOMAM</name>
<keyword evidence="1" id="KW-0193">Cuticle</keyword>
<proteinExistence type="predicted"/>
<dbReference type="InterPro" id="IPR012539">
    <property type="entry name" value="Cuticle_1"/>
</dbReference>
<organism evidence="3 4">
    <name type="scientific">Homarus americanus</name>
    <name type="common">American lobster</name>
    <dbReference type="NCBI Taxonomy" id="6706"/>
    <lineage>
        <taxon>Eukaryota</taxon>
        <taxon>Metazoa</taxon>
        <taxon>Ecdysozoa</taxon>
        <taxon>Arthropoda</taxon>
        <taxon>Crustacea</taxon>
        <taxon>Multicrustacea</taxon>
        <taxon>Malacostraca</taxon>
        <taxon>Eumalacostraca</taxon>
        <taxon>Eucarida</taxon>
        <taxon>Decapoda</taxon>
        <taxon>Pleocyemata</taxon>
        <taxon>Astacidea</taxon>
        <taxon>Nephropoidea</taxon>
        <taxon>Nephropidae</taxon>
        <taxon>Homarus</taxon>
    </lineage>
</organism>
<dbReference type="GO" id="GO:0042302">
    <property type="term" value="F:structural constituent of cuticle"/>
    <property type="evidence" value="ECO:0007669"/>
    <property type="project" value="UniProtKB-KW"/>
</dbReference>
<dbReference type="AlphaFoldDB" id="A0A8J5MYQ0"/>
<comment type="caution">
    <text evidence="3">The sequence shown here is derived from an EMBL/GenBank/DDBJ whole genome shotgun (WGS) entry which is preliminary data.</text>
</comment>
<reference evidence="3" key="1">
    <citation type="journal article" date="2021" name="Sci. Adv.">
        <title>The American lobster genome reveals insights on longevity, neural, and immune adaptations.</title>
        <authorList>
            <person name="Polinski J.M."/>
            <person name="Zimin A.V."/>
            <person name="Clark K.F."/>
            <person name="Kohn A.B."/>
            <person name="Sadowski N."/>
            <person name="Timp W."/>
            <person name="Ptitsyn A."/>
            <person name="Khanna P."/>
            <person name="Romanova D.Y."/>
            <person name="Williams P."/>
            <person name="Greenwood S.J."/>
            <person name="Moroz L.L."/>
            <person name="Walt D.R."/>
            <person name="Bodnar A.G."/>
        </authorList>
    </citation>
    <scope>NUCLEOTIDE SEQUENCE</scope>
    <source>
        <strain evidence="3">GMGI-L3</strain>
    </source>
</reference>
<evidence type="ECO:0000256" key="2">
    <source>
        <dbReference type="ARBA" id="ARBA00022737"/>
    </source>
</evidence>
<dbReference type="Pfam" id="PF08140">
    <property type="entry name" value="Cuticle_1"/>
    <property type="match status" value="5"/>
</dbReference>
<evidence type="ECO:0000313" key="3">
    <source>
        <dbReference type="EMBL" id="KAG7168064.1"/>
    </source>
</evidence>
<evidence type="ECO:0000256" key="1">
    <source>
        <dbReference type="ARBA" id="ARBA00022460"/>
    </source>
</evidence>
<dbReference type="Proteomes" id="UP000747542">
    <property type="component" value="Unassembled WGS sequence"/>
</dbReference>
<accession>A0A8J5MYQ0</accession>
<evidence type="ECO:0000313" key="4">
    <source>
        <dbReference type="Proteomes" id="UP000747542"/>
    </source>
</evidence>
<gene>
    <name evidence="3" type="ORF">Hamer_G023025</name>
</gene>